<keyword evidence="2" id="KW-1185">Reference proteome</keyword>
<name>A0A6A5T2A1_9PLEO</name>
<proteinExistence type="predicted"/>
<reference evidence="1" key="1">
    <citation type="journal article" date="2020" name="Stud. Mycol.">
        <title>101 Dothideomycetes genomes: a test case for predicting lifestyles and emergence of pathogens.</title>
        <authorList>
            <person name="Haridas S."/>
            <person name="Albert R."/>
            <person name="Binder M."/>
            <person name="Bloem J."/>
            <person name="Labutti K."/>
            <person name="Salamov A."/>
            <person name="Andreopoulos B."/>
            <person name="Baker S."/>
            <person name="Barry K."/>
            <person name="Bills G."/>
            <person name="Bluhm B."/>
            <person name="Cannon C."/>
            <person name="Castanera R."/>
            <person name="Culley D."/>
            <person name="Daum C."/>
            <person name="Ezra D."/>
            <person name="Gonzalez J."/>
            <person name="Henrissat B."/>
            <person name="Kuo A."/>
            <person name="Liang C."/>
            <person name="Lipzen A."/>
            <person name="Lutzoni F."/>
            <person name="Magnuson J."/>
            <person name="Mondo S."/>
            <person name="Nolan M."/>
            <person name="Ohm R."/>
            <person name="Pangilinan J."/>
            <person name="Park H.-J."/>
            <person name="Ramirez L."/>
            <person name="Alfaro M."/>
            <person name="Sun H."/>
            <person name="Tritt A."/>
            <person name="Yoshinaga Y."/>
            <person name="Zwiers L.-H."/>
            <person name="Turgeon B."/>
            <person name="Goodwin S."/>
            <person name="Spatafora J."/>
            <person name="Crous P."/>
            <person name="Grigoriev I."/>
        </authorList>
    </citation>
    <scope>NUCLEOTIDE SEQUENCE</scope>
    <source>
        <strain evidence="1">CBS 161.51</strain>
    </source>
</reference>
<organism evidence="1 2">
    <name type="scientific">Clathrospora elynae</name>
    <dbReference type="NCBI Taxonomy" id="706981"/>
    <lineage>
        <taxon>Eukaryota</taxon>
        <taxon>Fungi</taxon>
        <taxon>Dikarya</taxon>
        <taxon>Ascomycota</taxon>
        <taxon>Pezizomycotina</taxon>
        <taxon>Dothideomycetes</taxon>
        <taxon>Pleosporomycetidae</taxon>
        <taxon>Pleosporales</taxon>
        <taxon>Diademaceae</taxon>
        <taxon>Clathrospora</taxon>
    </lineage>
</organism>
<accession>A0A6A5T2A1</accession>
<dbReference type="AlphaFoldDB" id="A0A6A5T2A1"/>
<dbReference type="EMBL" id="ML976002">
    <property type="protein sequence ID" value="KAF1946751.1"/>
    <property type="molecule type" value="Genomic_DNA"/>
</dbReference>
<evidence type="ECO:0000313" key="2">
    <source>
        <dbReference type="Proteomes" id="UP000800038"/>
    </source>
</evidence>
<gene>
    <name evidence="1" type="ORF">EJ02DRAFT_450471</name>
</gene>
<evidence type="ECO:0000313" key="1">
    <source>
        <dbReference type="EMBL" id="KAF1946751.1"/>
    </source>
</evidence>
<dbReference type="OrthoDB" id="1022638at2759"/>
<dbReference type="Proteomes" id="UP000800038">
    <property type="component" value="Unassembled WGS sequence"/>
</dbReference>
<protein>
    <submittedName>
        <fullName evidence="1">Uncharacterized protein</fullName>
    </submittedName>
</protein>
<sequence length="117" mass="12866">MIALSTGALAVVPDPLSDKYTGSAEITSLAKLYVLIEKLQDIGAKNLILEAMLLSAQAIRSDGSSYALGSNEVRIVYEGTLPGSPMRRLIVYMYTRWACKEWLVDFSGEGQWLGEFM</sequence>